<evidence type="ECO:0000256" key="1">
    <source>
        <dbReference type="SAM" id="SignalP"/>
    </source>
</evidence>
<evidence type="ECO:0000313" key="2">
    <source>
        <dbReference type="EMBL" id="KAJ5084606.1"/>
    </source>
</evidence>
<dbReference type="OrthoDB" id="4405280at2759"/>
<reference evidence="2" key="2">
    <citation type="journal article" date="2023" name="IMA Fungus">
        <title>Comparative genomic study of the Penicillium genus elucidates a diverse pangenome and 15 lateral gene transfer events.</title>
        <authorList>
            <person name="Petersen C."/>
            <person name="Sorensen T."/>
            <person name="Nielsen M.R."/>
            <person name="Sondergaard T.E."/>
            <person name="Sorensen J.L."/>
            <person name="Fitzpatrick D.A."/>
            <person name="Frisvad J.C."/>
            <person name="Nielsen K.L."/>
        </authorList>
    </citation>
    <scope>NUCLEOTIDE SEQUENCE</scope>
    <source>
        <strain evidence="2">IBT 34128</strain>
    </source>
</reference>
<comment type="caution">
    <text evidence="2">The sequence shown here is derived from an EMBL/GenBank/DDBJ whole genome shotgun (WGS) entry which is preliminary data.</text>
</comment>
<accession>A0A9W9EMM7</accession>
<dbReference type="GeneID" id="81398879"/>
<protein>
    <submittedName>
        <fullName evidence="2">Uncharacterized protein</fullName>
    </submittedName>
</protein>
<gene>
    <name evidence="2" type="ORF">NUU61_009185</name>
</gene>
<keyword evidence="1" id="KW-0732">Signal</keyword>
<organism evidence="2 3">
    <name type="scientific">Penicillium alfredii</name>
    <dbReference type="NCBI Taxonomy" id="1506179"/>
    <lineage>
        <taxon>Eukaryota</taxon>
        <taxon>Fungi</taxon>
        <taxon>Dikarya</taxon>
        <taxon>Ascomycota</taxon>
        <taxon>Pezizomycotina</taxon>
        <taxon>Eurotiomycetes</taxon>
        <taxon>Eurotiomycetidae</taxon>
        <taxon>Eurotiales</taxon>
        <taxon>Aspergillaceae</taxon>
        <taxon>Penicillium</taxon>
    </lineage>
</organism>
<sequence>MKATFVVSAMLASLALASPTQPQSGPICKVDKDCKPHEHCNEVGSCVPKRAARDAPLAKLNEHCKTTGDCEKGLLCEKEICVAGKDKRDPPAPKHCKVTEDCPKDLECEKDTCVPSKNKRDAPAPQKCKVTEDCPKDFECEKDTCVPPKQKRADVGDDCHSDKDCANSSKHLTCQIIKDKQFCAPPKDSN</sequence>
<dbReference type="Proteomes" id="UP001141434">
    <property type="component" value="Unassembled WGS sequence"/>
</dbReference>
<name>A0A9W9EMM7_9EURO</name>
<keyword evidence="3" id="KW-1185">Reference proteome</keyword>
<proteinExistence type="predicted"/>
<evidence type="ECO:0000313" key="3">
    <source>
        <dbReference type="Proteomes" id="UP001141434"/>
    </source>
</evidence>
<dbReference type="EMBL" id="JAPMSZ010000011">
    <property type="protein sequence ID" value="KAJ5084606.1"/>
    <property type="molecule type" value="Genomic_DNA"/>
</dbReference>
<feature type="chain" id="PRO_5040817148" evidence="1">
    <location>
        <begin position="18"/>
        <end position="190"/>
    </location>
</feature>
<reference evidence="2" key="1">
    <citation type="submission" date="2022-11" db="EMBL/GenBank/DDBJ databases">
        <authorList>
            <person name="Petersen C."/>
        </authorList>
    </citation>
    <scope>NUCLEOTIDE SEQUENCE</scope>
    <source>
        <strain evidence="2">IBT 34128</strain>
    </source>
</reference>
<feature type="signal peptide" evidence="1">
    <location>
        <begin position="1"/>
        <end position="17"/>
    </location>
</feature>
<dbReference type="AlphaFoldDB" id="A0A9W9EMM7"/>
<dbReference type="RefSeq" id="XP_056508003.1">
    <property type="nucleotide sequence ID" value="XM_056659710.1"/>
</dbReference>